<dbReference type="Pfam" id="PF00531">
    <property type="entry name" value="Death"/>
    <property type="match status" value="1"/>
</dbReference>
<keyword evidence="2" id="KW-0040">ANK repeat</keyword>
<feature type="compositionally biased region" description="Low complexity" evidence="3">
    <location>
        <begin position="139"/>
        <end position="148"/>
    </location>
</feature>
<dbReference type="SMART" id="SM00005">
    <property type="entry name" value="DEATH"/>
    <property type="match status" value="1"/>
</dbReference>
<gene>
    <name evidence="5" type="ORF">FQA47_019662</name>
</gene>
<accession>A0A834CIJ7</accession>
<feature type="domain" description="Death" evidence="4">
    <location>
        <begin position="1"/>
        <end position="81"/>
    </location>
</feature>
<dbReference type="InterPro" id="IPR011029">
    <property type="entry name" value="DEATH-like_dom_sf"/>
</dbReference>
<dbReference type="SUPFAM" id="SSF47986">
    <property type="entry name" value="DEATH domain"/>
    <property type="match status" value="1"/>
</dbReference>
<dbReference type="EMBL" id="WKFB01000246">
    <property type="protein sequence ID" value="KAF6730032.1"/>
    <property type="molecule type" value="Genomic_DNA"/>
</dbReference>
<evidence type="ECO:0000256" key="2">
    <source>
        <dbReference type="ARBA" id="ARBA00023043"/>
    </source>
</evidence>
<comment type="caution">
    <text evidence="5">The sequence shown here is derived from an EMBL/GenBank/DDBJ whole genome shotgun (WGS) entry which is preliminary data.</text>
</comment>
<proteinExistence type="predicted"/>
<evidence type="ECO:0000256" key="1">
    <source>
        <dbReference type="ARBA" id="ARBA00022737"/>
    </source>
</evidence>
<dbReference type="FunFam" id="1.10.533.10:FF:000002">
    <property type="entry name" value="Ankyrin-3 isoform 2"/>
    <property type="match status" value="1"/>
</dbReference>
<name>A0A834CIJ7_ORYME</name>
<feature type="compositionally biased region" description="Basic and acidic residues" evidence="3">
    <location>
        <begin position="313"/>
        <end position="326"/>
    </location>
</feature>
<feature type="compositionally biased region" description="Basic and acidic residues" evidence="3">
    <location>
        <begin position="295"/>
        <end position="304"/>
    </location>
</feature>
<sequence length="365" mass="39705">MAIVAEHLGLSWTELARELNFSVEEINSIRVENPNSLTAQSFMLIKKWVHRDGKNATTDVLTTVLTKINRLDIVTLLEGPIFDYGYHSIDLELQTPTELNFVPPTPLRCDDFFSDGDTSLESPSKTPLTRPSDLSLAQTTSTSSSDPPTVAPGPASNAKKPPIVGPEDTTLQDAGNPLERPDNNRLTTKQRKMDKDPTTAQAAPEIKENAGNGKEEEEEEEEMTQDRLRSLLQDIQLEGGVEEEEMTEEKVHAILEQVRQAEKDLSSVAGWTGETSGAFGESAAVSHNGDGEEGSPEKPADPLERPAAQNGRHSQEAKEGRGKEVTGEGLQDDSSSAGPSRTEADRSQHQVQSGVSGSKKQEKKL</sequence>
<dbReference type="PANTHER" id="PTHR24123:SF74">
    <property type="entry name" value="ANKYRIN 3"/>
    <property type="match status" value="1"/>
</dbReference>
<feature type="compositionally biased region" description="Low complexity" evidence="3">
    <location>
        <begin position="349"/>
        <end position="358"/>
    </location>
</feature>
<evidence type="ECO:0000256" key="3">
    <source>
        <dbReference type="SAM" id="MobiDB-lite"/>
    </source>
</evidence>
<dbReference type="Gene3D" id="1.10.533.10">
    <property type="entry name" value="Death Domain, Fas"/>
    <property type="match status" value="1"/>
</dbReference>
<evidence type="ECO:0000313" key="5">
    <source>
        <dbReference type="EMBL" id="KAF6730032.1"/>
    </source>
</evidence>
<protein>
    <submittedName>
        <fullName evidence="5">Ankyrin-3</fullName>
    </submittedName>
</protein>
<dbReference type="Proteomes" id="UP000646548">
    <property type="component" value="Unassembled WGS sequence"/>
</dbReference>
<feature type="region of interest" description="Disordered" evidence="3">
    <location>
        <begin position="266"/>
        <end position="365"/>
    </location>
</feature>
<dbReference type="PANTHER" id="PTHR24123">
    <property type="entry name" value="ANKYRIN REPEAT-CONTAINING"/>
    <property type="match status" value="1"/>
</dbReference>
<evidence type="ECO:0000313" key="6">
    <source>
        <dbReference type="Proteomes" id="UP000646548"/>
    </source>
</evidence>
<dbReference type="GO" id="GO:0007165">
    <property type="term" value="P:signal transduction"/>
    <property type="evidence" value="ECO:0007669"/>
    <property type="project" value="InterPro"/>
</dbReference>
<dbReference type="InterPro" id="IPR000488">
    <property type="entry name" value="Death_dom"/>
</dbReference>
<organism evidence="5 6">
    <name type="scientific">Oryzias melastigma</name>
    <name type="common">Marine medaka</name>
    <dbReference type="NCBI Taxonomy" id="30732"/>
    <lineage>
        <taxon>Eukaryota</taxon>
        <taxon>Metazoa</taxon>
        <taxon>Chordata</taxon>
        <taxon>Craniata</taxon>
        <taxon>Vertebrata</taxon>
        <taxon>Euteleostomi</taxon>
        <taxon>Actinopterygii</taxon>
        <taxon>Neopterygii</taxon>
        <taxon>Teleostei</taxon>
        <taxon>Neoteleostei</taxon>
        <taxon>Acanthomorphata</taxon>
        <taxon>Ovalentaria</taxon>
        <taxon>Atherinomorphae</taxon>
        <taxon>Beloniformes</taxon>
        <taxon>Adrianichthyidae</taxon>
        <taxon>Oryziinae</taxon>
        <taxon>Oryzias</taxon>
    </lineage>
</organism>
<dbReference type="InterPro" id="IPR051165">
    <property type="entry name" value="Multifunctional_ANK_Repeat"/>
</dbReference>
<dbReference type="AlphaFoldDB" id="A0A834CIJ7"/>
<keyword evidence="1" id="KW-0677">Repeat</keyword>
<reference evidence="5" key="1">
    <citation type="journal article" name="BMC Genomics">
        <title>Long-read sequencing and de novo genome assembly of marine medaka (Oryzias melastigma).</title>
        <authorList>
            <person name="Liang P."/>
            <person name="Saqib H.S.A."/>
            <person name="Ni X."/>
            <person name="Shen Y."/>
        </authorList>
    </citation>
    <scope>NUCLEOTIDE SEQUENCE</scope>
    <source>
        <strain evidence="5">Bigg-433</strain>
    </source>
</reference>
<feature type="compositionally biased region" description="Polar residues" evidence="3">
    <location>
        <begin position="116"/>
        <end position="129"/>
    </location>
</feature>
<dbReference type="PROSITE" id="PS50017">
    <property type="entry name" value="DEATH_DOMAIN"/>
    <property type="match status" value="1"/>
</dbReference>
<feature type="region of interest" description="Disordered" evidence="3">
    <location>
        <begin position="112"/>
        <end position="227"/>
    </location>
</feature>
<evidence type="ECO:0000259" key="4">
    <source>
        <dbReference type="PROSITE" id="PS50017"/>
    </source>
</evidence>